<dbReference type="InterPro" id="IPR035513">
    <property type="entry name" value="Invertase/methylesterase_inhib"/>
</dbReference>
<feature type="active site" evidence="13">
    <location>
        <position position="403"/>
    </location>
</feature>
<feature type="domain" description="Pectinesterase inhibitor" evidence="15">
    <location>
        <begin position="41"/>
        <end position="195"/>
    </location>
</feature>
<sequence length="566" mass="62008">MESKVLVSAVSLILVVGVALGVVAVVRTSNKPGEDGSELNAHTKAVETVCQGSDDRKFCTDTLNPVNTSDPNDYIKAVVKTSMESVIKAFNMSDTLAVENDKGNSTVKMALDDCKDLLQSAIQELQASNVLIHDNNSQNVTQRTAELKNWLGAVVAYQQSCLDGFNTDGEKQVQSQLQTGSLDDVQKLTALALDVVSAVAKVLDAFNLDLDVKTSSRRLFEVEDEDGEGYPEWMAAADRRLMADMSTGMSVTPNAVVAKDGSGQFKTVLDAINSYPKNHVGRFVIYVKAGVYDEYILVDKKKPNLLLYGDGPTKTIITGSKNFVDGWKTMRTATFSTVADDFMAKAMAFENTAGASKHQAVALRVQGDRSAFFDCAIRGYQDTLYAHAHRQFYRNCEISGTVDFIFGYSATVIQNSKIIIRKPEANQQNIVVADGTDQKNMPTGVVLQNCEIMPEAELQADRLTVRSYLARPWKAYSRAIFMENTIGDLIQPDGYLPWSGTQFLDTCYFAEYANTGPGSDVKARVKWGKGVLTKADAMKYTANEWIQAGMWLPATGIPFELGFTKA</sequence>
<keyword evidence="6" id="KW-0964">Secreted</keyword>
<dbReference type="InterPro" id="IPR011050">
    <property type="entry name" value="Pectin_lyase_fold/virulence"/>
</dbReference>
<dbReference type="FunFam" id="2.160.20.10:FF:000001">
    <property type="entry name" value="Pectinesterase"/>
    <property type="match status" value="1"/>
</dbReference>
<dbReference type="UniPathway" id="UPA00545">
    <property type="reaction ID" value="UER00823"/>
</dbReference>
<dbReference type="InterPro" id="IPR033131">
    <property type="entry name" value="Pectinesterase_Asp_AS"/>
</dbReference>
<dbReference type="Pfam" id="PF04043">
    <property type="entry name" value="PMEI"/>
    <property type="match status" value="1"/>
</dbReference>
<comment type="caution">
    <text evidence="16">The sequence shown here is derived from an EMBL/GenBank/DDBJ whole genome shotgun (WGS) entry which is preliminary data.</text>
</comment>
<evidence type="ECO:0000256" key="11">
    <source>
        <dbReference type="ARBA" id="ARBA00047928"/>
    </source>
</evidence>
<evidence type="ECO:0000256" key="2">
    <source>
        <dbReference type="ARBA" id="ARBA00005184"/>
    </source>
</evidence>
<evidence type="ECO:0000256" key="7">
    <source>
        <dbReference type="ARBA" id="ARBA00022801"/>
    </source>
</evidence>
<evidence type="ECO:0000256" key="13">
    <source>
        <dbReference type="PROSITE-ProRule" id="PRU10040"/>
    </source>
</evidence>
<dbReference type="AlphaFoldDB" id="A0A2K3N7H0"/>
<evidence type="ECO:0000313" key="17">
    <source>
        <dbReference type="Proteomes" id="UP000236291"/>
    </source>
</evidence>
<organism evidence="16 17">
    <name type="scientific">Trifolium pratense</name>
    <name type="common">Red clover</name>
    <dbReference type="NCBI Taxonomy" id="57577"/>
    <lineage>
        <taxon>Eukaryota</taxon>
        <taxon>Viridiplantae</taxon>
        <taxon>Streptophyta</taxon>
        <taxon>Embryophyta</taxon>
        <taxon>Tracheophyta</taxon>
        <taxon>Spermatophyta</taxon>
        <taxon>Magnoliopsida</taxon>
        <taxon>eudicotyledons</taxon>
        <taxon>Gunneridae</taxon>
        <taxon>Pentapetalae</taxon>
        <taxon>rosids</taxon>
        <taxon>fabids</taxon>
        <taxon>Fabales</taxon>
        <taxon>Fabaceae</taxon>
        <taxon>Papilionoideae</taxon>
        <taxon>50 kb inversion clade</taxon>
        <taxon>NPAAA clade</taxon>
        <taxon>Hologalegina</taxon>
        <taxon>IRL clade</taxon>
        <taxon>Trifolieae</taxon>
        <taxon>Trifolium</taxon>
    </lineage>
</organism>
<accession>A0A2K3N7H0</accession>
<dbReference type="InterPro" id="IPR006501">
    <property type="entry name" value="Pectinesterase_inhib_dom"/>
</dbReference>
<feature type="signal peptide" evidence="14">
    <location>
        <begin position="1"/>
        <end position="21"/>
    </location>
</feature>
<gene>
    <name evidence="16" type="ORF">L195_g022230</name>
</gene>
<dbReference type="SUPFAM" id="SSF51126">
    <property type="entry name" value="Pectin lyase-like"/>
    <property type="match status" value="1"/>
</dbReference>
<dbReference type="GO" id="GO:0004857">
    <property type="term" value="F:enzyme inhibitor activity"/>
    <property type="evidence" value="ECO:0007669"/>
    <property type="project" value="InterPro"/>
</dbReference>
<dbReference type="PROSITE" id="PS00503">
    <property type="entry name" value="PECTINESTERASE_2"/>
    <property type="match status" value="1"/>
</dbReference>
<keyword evidence="10" id="KW-0325">Glycoprotein</keyword>
<comment type="pathway">
    <text evidence="2 14">Glycan metabolism; pectin degradation; 2-dehydro-3-deoxy-D-gluconate from pectin: step 1/5.</text>
</comment>
<dbReference type="Gene3D" id="2.160.20.10">
    <property type="entry name" value="Single-stranded right-handed beta-helix, Pectin lyase-like"/>
    <property type="match status" value="1"/>
</dbReference>
<dbReference type="NCBIfam" id="TIGR01614">
    <property type="entry name" value="PME_inhib"/>
    <property type="match status" value="1"/>
</dbReference>
<protein>
    <recommendedName>
        <fullName evidence="5 14">Pectinesterase</fullName>
        <ecNumber evidence="5 14">3.1.1.11</ecNumber>
    </recommendedName>
</protein>
<dbReference type="Gene3D" id="1.20.140.40">
    <property type="entry name" value="Invertase/pectin methylesterase inhibitor family protein"/>
    <property type="match status" value="1"/>
</dbReference>
<dbReference type="EMBL" id="ASHM01017251">
    <property type="protein sequence ID" value="PNX98972.1"/>
    <property type="molecule type" value="Genomic_DNA"/>
</dbReference>
<evidence type="ECO:0000256" key="6">
    <source>
        <dbReference type="ARBA" id="ARBA00022512"/>
    </source>
</evidence>
<comment type="function">
    <text evidence="12">Acts in the modification of cell walls via demethylesterification of cell wall pectin.</text>
</comment>
<dbReference type="InterPro" id="IPR012334">
    <property type="entry name" value="Pectin_lyas_fold"/>
</dbReference>
<evidence type="ECO:0000256" key="12">
    <source>
        <dbReference type="ARBA" id="ARBA00057335"/>
    </source>
</evidence>
<evidence type="ECO:0000256" key="10">
    <source>
        <dbReference type="ARBA" id="ARBA00023180"/>
    </source>
</evidence>
<keyword evidence="9" id="KW-1015">Disulfide bond</keyword>
<evidence type="ECO:0000256" key="8">
    <source>
        <dbReference type="ARBA" id="ARBA00023085"/>
    </source>
</evidence>
<comment type="subcellular location">
    <subcellularLocation>
        <location evidence="1">Secreted</location>
        <location evidence="1">Cell wall</location>
    </subcellularLocation>
</comment>
<dbReference type="FunFam" id="1.20.140.40:FF:000001">
    <property type="entry name" value="Pectinesterase"/>
    <property type="match status" value="1"/>
</dbReference>
<feature type="chain" id="PRO_5014211625" description="Pectinesterase" evidence="14">
    <location>
        <begin position="22"/>
        <end position="566"/>
    </location>
</feature>
<dbReference type="SMART" id="SM00856">
    <property type="entry name" value="PMEI"/>
    <property type="match status" value="1"/>
</dbReference>
<dbReference type="GO" id="GO:0042545">
    <property type="term" value="P:cell wall modification"/>
    <property type="evidence" value="ECO:0007669"/>
    <property type="project" value="UniProtKB-UniRule"/>
</dbReference>
<keyword evidence="8 14" id="KW-0063">Aspartyl esterase</keyword>
<comment type="similarity">
    <text evidence="4">In the C-terminal section; belongs to the pectinesterase family.</text>
</comment>
<dbReference type="EC" id="3.1.1.11" evidence="5 14"/>
<proteinExistence type="inferred from homology"/>
<evidence type="ECO:0000256" key="9">
    <source>
        <dbReference type="ARBA" id="ARBA00023157"/>
    </source>
</evidence>
<reference evidence="16 17" key="1">
    <citation type="journal article" date="2014" name="Am. J. Bot.">
        <title>Genome assembly and annotation for red clover (Trifolium pratense; Fabaceae).</title>
        <authorList>
            <person name="Istvanek J."/>
            <person name="Jaros M."/>
            <person name="Krenek A."/>
            <person name="Repkova J."/>
        </authorList>
    </citation>
    <scope>NUCLEOTIDE SEQUENCE [LARGE SCALE GENOMIC DNA]</scope>
    <source>
        <strain evidence="17">cv. Tatra</strain>
        <tissue evidence="16">Young leaves</tissue>
    </source>
</reference>
<dbReference type="Proteomes" id="UP000236291">
    <property type="component" value="Unassembled WGS sequence"/>
</dbReference>
<dbReference type="PANTHER" id="PTHR31707">
    <property type="entry name" value="PECTINESTERASE"/>
    <property type="match status" value="1"/>
</dbReference>
<evidence type="ECO:0000256" key="1">
    <source>
        <dbReference type="ARBA" id="ARBA00004191"/>
    </source>
</evidence>
<reference evidence="16 17" key="2">
    <citation type="journal article" date="2017" name="Front. Plant Sci.">
        <title>Gene Classification and Mining of Molecular Markers Useful in Red Clover (Trifolium pratense) Breeding.</title>
        <authorList>
            <person name="Istvanek J."/>
            <person name="Dluhosova J."/>
            <person name="Dluhos P."/>
            <person name="Patkova L."/>
            <person name="Nedelnik J."/>
            <person name="Repkova J."/>
        </authorList>
    </citation>
    <scope>NUCLEOTIDE SEQUENCE [LARGE SCALE GENOMIC DNA]</scope>
    <source>
        <strain evidence="17">cv. Tatra</strain>
        <tissue evidence="16">Young leaves</tissue>
    </source>
</reference>
<keyword evidence="14" id="KW-0732">Signal</keyword>
<dbReference type="InterPro" id="IPR000070">
    <property type="entry name" value="Pectinesterase_cat"/>
</dbReference>
<evidence type="ECO:0000259" key="15">
    <source>
        <dbReference type="SMART" id="SM00856"/>
    </source>
</evidence>
<evidence type="ECO:0000256" key="4">
    <source>
        <dbReference type="ARBA" id="ARBA00007786"/>
    </source>
</evidence>
<evidence type="ECO:0000256" key="3">
    <source>
        <dbReference type="ARBA" id="ARBA00006027"/>
    </source>
</evidence>
<name>A0A2K3N7H0_TRIPR</name>
<dbReference type="SUPFAM" id="SSF101148">
    <property type="entry name" value="Plant invertase/pectin methylesterase inhibitor"/>
    <property type="match status" value="1"/>
</dbReference>
<dbReference type="GO" id="GO:0045490">
    <property type="term" value="P:pectin catabolic process"/>
    <property type="evidence" value="ECO:0007669"/>
    <property type="project" value="UniProtKB-UniRule"/>
</dbReference>
<dbReference type="CDD" id="cd15798">
    <property type="entry name" value="PMEI-like_3"/>
    <property type="match status" value="1"/>
</dbReference>
<dbReference type="GO" id="GO:0030599">
    <property type="term" value="F:pectinesterase activity"/>
    <property type="evidence" value="ECO:0007669"/>
    <property type="project" value="UniProtKB-UniRule"/>
</dbReference>
<evidence type="ECO:0000313" key="16">
    <source>
        <dbReference type="EMBL" id="PNX98972.1"/>
    </source>
</evidence>
<keyword evidence="7 14" id="KW-0378">Hydrolase</keyword>
<keyword evidence="6" id="KW-0134">Cell wall</keyword>
<evidence type="ECO:0000256" key="5">
    <source>
        <dbReference type="ARBA" id="ARBA00013229"/>
    </source>
</evidence>
<dbReference type="Pfam" id="PF01095">
    <property type="entry name" value="Pectinesterase"/>
    <property type="match status" value="1"/>
</dbReference>
<dbReference type="STRING" id="57577.A0A2K3N7H0"/>
<evidence type="ECO:0000256" key="14">
    <source>
        <dbReference type="RuleBase" id="RU000589"/>
    </source>
</evidence>
<comment type="similarity">
    <text evidence="3">In the N-terminal section; belongs to the PMEI family.</text>
</comment>
<comment type="catalytic activity">
    <reaction evidence="11 14">
        <text>[(1-&gt;4)-alpha-D-galacturonosyl methyl ester](n) + n H2O = [(1-&gt;4)-alpha-D-galacturonosyl](n) + n methanol + n H(+)</text>
        <dbReference type="Rhea" id="RHEA:22380"/>
        <dbReference type="Rhea" id="RHEA-COMP:14570"/>
        <dbReference type="Rhea" id="RHEA-COMP:14573"/>
        <dbReference type="ChEBI" id="CHEBI:15377"/>
        <dbReference type="ChEBI" id="CHEBI:15378"/>
        <dbReference type="ChEBI" id="CHEBI:17790"/>
        <dbReference type="ChEBI" id="CHEBI:140522"/>
        <dbReference type="ChEBI" id="CHEBI:140523"/>
        <dbReference type="EC" id="3.1.1.11"/>
    </reaction>
</comment>